<feature type="domain" description="GED" evidence="4">
    <location>
        <begin position="732"/>
        <end position="825"/>
    </location>
</feature>
<dbReference type="SMART" id="SM00053">
    <property type="entry name" value="DYNc"/>
    <property type="match status" value="1"/>
</dbReference>
<dbReference type="OrthoDB" id="5061070at2759"/>
<dbReference type="InterPro" id="IPR045063">
    <property type="entry name" value="Dynamin_N"/>
</dbReference>
<evidence type="ECO:0000313" key="6">
    <source>
        <dbReference type="EMBL" id="KAJ5093903.1"/>
    </source>
</evidence>
<reference evidence="6" key="1">
    <citation type="submission" date="2022-11" db="EMBL/GenBank/DDBJ databases">
        <authorList>
            <person name="Petersen C."/>
        </authorList>
    </citation>
    <scope>NUCLEOTIDE SEQUENCE</scope>
    <source>
        <strain evidence="6">IBT 30069</strain>
    </source>
</reference>
<dbReference type="EMBL" id="JAPQKH010000006">
    <property type="protein sequence ID" value="KAJ5093903.1"/>
    <property type="molecule type" value="Genomic_DNA"/>
</dbReference>
<sequence>MFSSDFVTRPKSESPSFPQQSSRLFFSSVPEYAAPPVSANAVPQTELRPDSPKLPSSLDVLGLDMRDLVRKVQHLSHLGIEDNRIALPKICVVGDQSTGKSSLIEGISEIRVPRSAGTCTRCPMEIVLRESEPDQQWKCVISLVHGYHYDPQRMLKNRVPKTEKPDYLGPWLRQGAQDEEEFITLIDRNQVEDAIRWAQLAILNPQSDSQDYVPGKNTGTSTAMDVKFSPNVIRLDMTAPNLPNLSFYDLPGVINQADNENEKYVVSLVSKLVKQYVSQENCIVLLTQSMTDDASNSTAARIVREVKGAKERTLGVLTKPDRLSGDNESHQQWIEILDGSKFQFGQGWYVVKNNPDPKVPHHIARAQEEDFFGNAFWAGTLAMFQDRFGVRKLQAALQTILMAQIQKCLPSIIKQIDDKAGRIDNELKTLPDPPVENYQFILIEKVVKLGLCFNGLFGDGSESKSLQKPWNDLVLDLQKALDKTRPRLILGHDSDYDFFREAIDSDCEIVSGPFHRGTKRKIQHPEPNIKSEPNQPPQPVQPTRPTQPSLPEKGCYVTGYFHKLEPIHRFKLDEIREIKQECQLSGVPNQIDPRAIQKLNRESVKHWKGIVKEFADALYDTVKQVVQKTLNEVMAMYHQTELFRELQRITDDFLSLARLDYEKQVIDYFCMEYNTPFTMAHQYHKEKSLKALQELTQKRHEGRRKVWLRLHGYSEDKKEKAPEFGPDPFSQEIEMLASSRGYYEIAKVRFTDMICLLAESHIRGRCRNELKGTLEQKLKATTPERCCELMAEDPEREARRHNLAKQKKKLAEAQKWLATVHNVDEDEEMKSPSEVTMDGRDQTIDWA</sequence>
<feature type="compositionally biased region" description="Basic and acidic residues" evidence="3">
    <location>
        <begin position="837"/>
        <end position="847"/>
    </location>
</feature>
<dbReference type="PRINTS" id="PR00195">
    <property type="entry name" value="DYNAMIN"/>
</dbReference>
<evidence type="ECO:0000256" key="2">
    <source>
        <dbReference type="ARBA" id="ARBA00023134"/>
    </source>
</evidence>
<keyword evidence="7" id="KW-1185">Reference proteome</keyword>
<dbReference type="InterPro" id="IPR020850">
    <property type="entry name" value="GED_dom"/>
</dbReference>
<evidence type="ECO:0000256" key="1">
    <source>
        <dbReference type="ARBA" id="ARBA00022741"/>
    </source>
</evidence>
<dbReference type="InterPro" id="IPR022812">
    <property type="entry name" value="Dynamin"/>
</dbReference>
<dbReference type="GO" id="GO:0031623">
    <property type="term" value="P:receptor internalization"/>
    <property type="evidence" value="ECO:0007669"/>
    <property type="project" value="TreeGrafter"/>
</dbReference>
<comment type="caution">
    <text evidence="6">The sequence shown here is derived from an EMBL/GenBank/DDBJ whole genome shotgun (WGS) entry which is preliminary data.</text>
</comment>
<dbReference type="InterPro" id="IPR003130">
    <property type="entry name" value="GED"/>
</dbReference>
<accession>A0A9W9F597</accession>
<dbReference type="Pfam" id="PF00350">
    <property type="entry name" value="Dynamin_N"/>
    <property type="match status" value="1"/>
</dbReference>
<reference evidence="6" key="2">
    <citation type="journal article" date="2023" name="IMA Fungus">
        <title>Comparative genomic study of the Penicillium genus elucidates a diverse pangenome and 15 lateral gene transfer events.</title>
        <authorList>
            <person name="Petersen C."/>
            <person name="Sorensen T."/>
            <person name="Nielsen M.R."/>
            <person name="Sondergaard T.E."/>
            <person name="Sorensen J.L."/>
            <person name="Fitzpatrick D.A."/>
            <person name="Frisvad J.C."/>
            <person name="Nielsen K.L."/>
        </authorList>
    </citation>
    <scope>NUCLEOTIDE SEQUENCE</scope>
    <source>
        <strain evidence="6">IBT 30069</strain>
    </source>
</reference>
<organism evidence="6 7">
    <name type="scientific">Penicillium angulare</name>
    <dbReference type="NCBI Taxonomy" id="116970"/>
    <lineage>
        <taxon>Eukaryota</taxon>
        <taxon>Fungi</taxon>
        <taxon>Dikarya</taxon>
        <taxon>Ascomycota</taxon>
        <taxon>Pezizomycotina</taxon>
        <taxon>Eurotiomycetes</taxon>
        <taxon>Eurotiomycetidae</taxon>
        <taxon>Eurotiales</taxon>
        <taxon>Aspergillaceae</taxon>
        <taxon>Penicillium</taxon>
    </lineage>
</organism>
<dbReference type="Proteomes" id="UP001149165">
    <property type="component" value="Unassembled WGS sequence"/>
</dbReference>
<evidence type="ECO:0000259" key="5">
    <source>
        <dbReference type="PROSITE" id="PS51718"/>
    </source>
</evidence>
<dbReference type="GO" id="GO:0003924">
    <property type="term" value="F:GTPase activity"/>
    <property type="evidence" value="ECO:0007669"/>
    <property type="project" value="InterPro"/>
</dbReference>
<dbReference type="GO" id="GO:0005874">
    <property type="term" value="C:microtubule"/>
    <property type="evidence" value="ECO:0007669"/>
    <property type="project" value="TreeGrafter"/>
</dbReference>
<dbReference type="GO" id="GO:0008017">
    <property type="term" value="F:microtubule binding"/>
    <property type="evidence" value="ECO:0007669"/>
    <property type="project" value="TreeGrafter"/>
</dbReference>
<evidence type="ECO:0000256" key="3">
    <source>
        <dbReference type="SAM" id="MobiDB-lite"/>
    </source>
</evidence>
<dbReference type="GO" id="GO:0005737">
    <property type="term" value="C:cytoplasm"/>
    <property type="evidence" value="ECO:0007669"/>
    <property type="project" value="TreeGrafter"/>
</dbReference>
<dbReference type="PANTHER" id="PTHR11566">
    <property type="entry name" value="DYNAMIN"/>
    <property type="match status" value="1"/>
</dbReference>
<dbReference type="PROSITE" id="PS51718">
    <property type="entry name" value="G_DYNAMIN_2"/>
    <property type="match status" value="1"/>
</dbReference>
<dbReference type="Pfam" id="PF01031">
    <property type="entry name" value="Dynamin_M"/>
    <property type="match status" value="2"/>
</dbReference>
<dbReference type="AlphaFoldDB" id="A0A9W9F597"/>
<dbReference type="GO" id="GO:0005886">
    <property type="term" value="C:plasma membrane"/>
    <property type="evidence" value="ECO:0007669"/>
    <property type="project" value="TreeGrafter"/>
</dbReference>
<dbReference type="InterPro" id="IPR030381">
    <property type="entry name" value="G_DYNAMIN_dom"/>
</dbReference>
<name>A0A9W9F597_9EURO</name>
<dbReference type="CDD" id="cd08771">
    <property type="entry name" value="DLP_1"/>
    <property type="match status" value="1"/>
</dbReference>
<dbReference type="SUPFAM" id="SSF52540">
    <property type="entry name" value="P-loop containing nucleoside triphosphate hydrolases"/>
    <property type="match status" value="1"/>
</dbReference>
<dbReference type="Gene3D" id="3.40.50.300">
    <property type="entry name" value="P-loop containing nucleotide triphosphate hydrolases"/>
    <property type="match status" value="1"/>
</dbReference>
<dbReference type="Gene3D" id="1.20.120.1240">
    <property type="entry name" value="Dynamin, middle domain"/>
    <property type="match status" value="1"/>
</dbReference>
<evidence type="ECO:0000259" key="4">
    <source>
        <dbReference type="PROSITE" id="PS51388"/>
    </source>
</evidence>
<dbReference type="Pfam" id="PF02212">
    <property type="entry name" value="GED"/>
    <property type="match status" value="1"/>
</dbReference>
<keyword evidence="1" id="KW-0547">Nucleotide-binding</keyword>
<dbReference type="InterPro" id="IPR027417">
    <property type="entry name" value="P-loop_NTPase"/>
</dbReference>
<dbReference type="PANTHER" id="PTHR11566:SF131">
    <property type="entry name" value="GTPASE, PUTATIVE (AFU_ORTHOLOGUE AFUA_6G07630)-RELATED"/>
    <property type="match status" value="1"/>
</dbReference>
<protein>
    <submittedName>
        <fullName evidence="6">Dynamin GTPase</fullName>
    </submittedName>
</protein>
<keyword evidence="2" id="KW-0342">GTP-binding</keyword>
<evidence type="ECO:0000313" key="7">
    <source>
        <dbReference type="Proteomes" id="UP001149165"/>
    </source>
</evidence>
<feature type="domain" description="Dynamin-type G" evidence="5">
    <location>
        <begin position="84"/>
        <end position="410"/>
    </location>
</feature>
<dbReference type="GO" id="GO:0005525">
    <property type="term" value="F:GTP binding"/>
    <property type="evidence" value="ECO:0007669"/>
    <property type="project" value="InterPro"/>
</dbReference>
<dbReference type="InterPro" id="IPR000375">
    <property type="entry name" value="Dynamin_stalk"/>
</dbReference>
<dbReference type="PROSITE" id="PS51388">
    <property type="entry name" value="GED"/>
    <property type="match status" value="1"/>
</dbReference>
<feature type="region of interest" description="Disordered" evidence="3">
    <location>
        <begin position="517"/>
        <end position="551"/>
    </location>
</feature>
<gene>
    <name evidence="6" type="ORF">N7456_009764</name>
</gene>
<proteinExistence type="predicted"/>
<dbReference type="InterPro" id="IPR001401">
    <property type="entry name" value="Dynamin_GTPase"/>
</dbReference>
<feature type="region of interest" description="Disordered" evidence="3">
    <location>
        <begin position="1"/>
        <end position="21"/>
    </location>
</feature>
<feature type="region of interest" description="Disordered" evidence="3">
    <location>
        <begin position="822"/>
        <end position="847"/>
    </location>
</feature>